<sequence length="86" mass="9992">MNIIIKHIEIIKRIDHLIRLEATGSPEDFASRLEISKAKLYRIIGVMKKLNAPIEYDNHLESFVYVESVAFAFGFYKEQKNYDNSG</sequence>
<proteinExistence type="predicted"/>
<dbReference type="AlphaFoldDB" id="A0A937D8N9"/>
<organism evidence="1 2">
    <name type="scientific">Aquimarina mytili</name>
    <dbReference type="NCBI Taxonomy" id="874423"/>
    <lineage>
        <taxon>Bacteria</taxon>
        <taxon>Pseudomonadati</taxon>
        <taxon>Bacteroidota</taxon>
        <taxon>Flavobacteriia</taxon>
        <taxon>Flavobacteriales</taxon>
        <taxon>Flavobacteriaceae</taxon>
        <taxon>Aquimarina</taxon>
    </lineage>
</organism>
<evidence type="ECO:0000313" key="1">
    <source>
        <dbReference type="EMBL" id="MBL0682902.1"/>
    </source>
</evidence>
<protein>
    <recommendedName>
        <fullName evidence="3">DNA-binding protein</fullName>
    </recommendedName>
</protein>
<dbReference type="Proteomes" id="UP000651057">
    <property type="component" value="Unassembled WGS sequence"/>
</dbReference>
<accession>A0A937D8N9</accession>
<evidence type="ECO:0008006" key="3">
    <source>
        <dbReference type="Google" id="ProtNLM"/>
    </source>
</evidence>
<gene>
    <name evidence="1" type="ORF">JJQ60_05215</name>
</gene>
<dbReference type="EMBL" id="JAERQJ010000002">
    <property type="protein sequence ID" value="MBL0682902.1"/>
    <property type="molecule type" value="Genomic_DNA"/>
</dbReference>
<name>A0A937D8N9_9FLAO</name>
<dbReference type="RefSeq" id="WP_201917405.1">
    <property type="nucleotide sequence ID" value="NZ_BAABAX010000023.1"/>
</dbReference>
<keyword evidence="2" id="KW-1185">Reference proteome</keyword>
<comment type="caution">
    <text evidence="1">The sequence shown here is derived from an EMBL/GenBank/DDBJ whole genome shotgun (WGS) entry which is preliminary data.</text>
</comment>
<evidence type="ECO:0000313" key="2">
    <source>
        <dbReference type="Proteomes" id="UP000651057"/>
    </source>
</evidence>
<reference evidence="1" key="1">
    <citation type="submission" date="2021-01" db="EMBL/GenBank/DDBJ databases">
        <authorList>
            <person name="Zhong Y.L."/>
        </authorList>
    </citation>
    <scope>NUCLEOTIDE SEQUENCE</scope>
    <source>
        <strain evidence="1">KCTC 23302</strain>
    </source>
</reference>